<proteinExistence type="predicted"/>
<dbReference type="Proteomes" id="UP000008022">
    <property type="component" value="Unassembled WGS sequence"/>
</dbReference>
<protein>
    <submittedName>
        <fullName evidence="2">Uncharacterized protein</fullName>
    </submittedName>
</protein>
<keyword evidence="3" id="KW-1185">Reference proteome</keyword>
<reference evidence="2" key="2">
    <citation type="submission" date="2015-06" db="UniProtKB">
        <authorList>
            <consortium name="EnsemblPlants"/>
        </authorList>
    </citation>
    <scope>IDENTIFICATION</scope>
</reference>
<accession>A0A0E0PAK4</accession>
<dbReference type="AlphaFoldDB" id="A0A0E0PAK4"/>
<dbReference type="Gramene" id="ORUFI04G17530.1">
    <property type="protein sequence ID" value="ORUFI04G17530.1"/>
    <property type="gene ID" value="ORUFI04G17530"/>
</dbReference>
<evidence type="ECO:0000256" key="1">
    <source>
        <dbReference type="SAM" id="MobiDB-lite"/>
    </source>
</evidence>
<feature type="compositionally biased region" description="Polar residues" evidence="1">
    <location>
        <begin position="49"/>
        <end position="65"/>
    </location>
</feature>
<dbReference type="EnsemblPlants" id="ORUFI04G17530.1">
    <property type="protein sequence ID" value="ORUFI04G17530.1"/>
    <property type="gene ID" value="ORUFI04G17530"/>
</dbReference>
<reference evidence="3" key="1">
    <citation type="submission" date="2013-06" db="EMBL/GenBank/DDBJ databases">
        <authorList>
            <person name="Zhao Q."/>
        </authorList>
    </citation>
    <scope>NUCLEOTIDE SEQUENCE</scope>
    <source>
        <strain evidence="3">cv. W1943</strain>
    </source>
</reference>
<name>A0A0E0PAK4_ORYRU</name>
<evidence type="ECO:0000313" key="3">
    <source>
        <dbReference type="Proteomes" id="UP000008022"/>
    </source>
</evidence>
<dbReference type="HOGENOM" id="CLU_2853761_0_0_1"/>
<evidence type="ECO:0000313" key="2">
    <source>
        <dbReference type="EnsemblPlants" id="ORUFI04G17530.1"/>
    </source>
</evidence>
<organism evidence="2 3">
    <name type="scientific">Oryza rufipogon</name>
    <name type="common">Brownbeard rice</name>
    <name type="synonym">Asian wild rice</name>
    <dbReference type="NCBI Taxonomy" id="4529"/>
    <lineage>
        <taxon>Eukaryota</taxon>
        <taxon>Viridiplantae</taxon>
        <taxon>Streptophyta</taxon>
        <taxon>Embryophyta</taxon>
        <taxon>Tracheophyta</taxon>
        <taxon>Spermatophyta</taxon>
        <taxon>Magnoliopsida</taxon>
        <taxon>Liliopsida</taxon>
        <taxon>Poales</taxon>
        <taxon>Poaceae</taxon>
        <taxon>BOP clade</taxon>
        <taxon>Oryzoideae</taxon>
        <taxon>Oryzeae</taxon>
        <taxon>Oryzinae</taxon>
        <taxon>Oryza</taxon>
    </lineage>
</organism>
<sequence length="65" mass="7411">MPSEPSFDPHASSSVADAYIILLPLPSGKREIIRDREKEKMEMLDWPQCTESPIRKQTTTRPSDP</sequence>
<feature type="region of interest" description="Disordered" evidence="1">
    <location>
        <begin position="43"/>
        <end position="65"/>
    </location>
</feature>